<accession>A0A0A7IC43</accession>
<dbReference type="STRING" id="1447715.AH67_07735"/>
<dbReference type="RefSeq" id="WP_039172500.1">
    <property type="nucleotide sequence ID" value="NZ_CP007457.1"/>
</dbReference>
<evidence type="ECO:0000256" key="1">
    <source>
        <dbReference type="SAM" id="SignalP"/>
    </source>
</evidence>
<dbReference type="AlphaFoldDB" id="A0A0A7IC43"/>
<keyword evidence="4" id="KW-1185">Reference proteome</keyword>
<keyword evidence="1" id="KW-0732">Signal</keyword>
<organism evidence="3 4">
    <name type="scientific">Bifidobacterium pseudolongum PV8-2</name>
    <dbReference type="NCBI Taxonomy" id="1447715"/>
    <lineage>
        <taxon>Bacteria</taxon>
        <taxon>Bacillati</taxon>
        <taxon>Actinomycetota</taxon>
        <taxon>Actinomycetes</taxon>
        <taxon>Bifidobacteriales</taxon>
        <taxon>Bifidobacteriaceae</taxon>
        <taxon>Bifidobacterium</taxon>
    </lineage>
</organism>
<dbReference type="KEGG" id="bpsp:AH67_07735"/>
<dbReference type="EMBL" id="CP007457">
    <property type="protein sequence ID" value="AIZ16800.1"/>
    <property type="molecule type" value="Genomic_DNA"/>
</dbReference>
<name>A0A0A7IC43_9BIFI</name>
<dbReference type="PROSITE" id="PS51257">
    <property type="entry name" value="PROKAR_LIPOPROTEIN"/>
    <property type="match status" value="1"/>
</dbReference>
<proteinExistence type="predicted"/>
<evidence type="ECO:0000313" key="3">
    <source>
        <dbReference type="EMBL" id="AIZ16800.1"/>
    </source>
</evidence>
<dbReference type="InterPro" id="IPR058407">
    <property type="entry name" value="DUF8094"/>
</dbReference>
<evidence type="ECO:0000313" key="4">
    <source>
        <dbReference type="Proteomes" id="UP000030636"/>
    </source>
</evidence>
<reference evidence="3 4" key="1">
    <citation type="journal article" date="2015" name="Genome Announc.">
        <title>Bifidobacterium pseudolongum Strain PV8-2, Isolated from a Stool Sample of an Anemic Kenyan Infant.</title>
        <authorList>
            <person name="Vazquez-Gutierrez P."/>
            <person name="Lacroix C."/>
            <person name="Chassard C."/>
            <person name="Klumpp J."/>
            <person name="Stevens M.J."/>
            <person name="Jans C."/>
        </authorList>
    </citation>
    <scope>NUCLEOTIDE SEQUENCE [LARGE SCALE GENOMIC DNA]</scope>
    <source>
        <strain evidence="3 4">PV8-2</strain>
    </source>
</reference>
<feature type="chain" id="PRO_5002029997" description="DUF8094 domain-containing protein" evidence="1">
    <location>
        <begin position="23"/>
        <end position="334"/>
    </location>
</feature>
<protein>
    <recommendedName>
        <fullName evidence="2">DUF8094 domain-containing protein</fullName>
    </recommendedName>
</protein>
<evidence type="ECO:0000259" key="2">
    <source>
        <dbReference type="Pfam" id="PF26366"/>
    </source>
</evidence>
<feature type="signal peptide" evidence="1">
    <location>
        <begin position="1"/>
        <end position="22"/>
    </location>
</feature>
<dbReference type="Pfam" id="PF26366">
    <property type="entry name" value="DUF8094"/>
    <property type="match status" value="1"/>
</dbReference>
<dbReference type="HOGENOM" id="CLU_066817_0_0_11"/>
<feature type="domain" description="DUF8094" evidence="2">
    <location>
        <begin position="45"/>
        <end position="322"/>
    </location>
</feature>
<gene>
    <name evidence="3" type="ORF">AH67_07735</name>
</gene>
<dbReference type="OrthoDB" id="3266092at2"/>
<sequence length="334" mass="36294">MKRSPLAVAAAVIALGMTVSLAACEGQIPTVSAPTESASANPDLTEDQEQEMREALLKTIEDCNEQKNPANLGQAMSGPELEIRTSELQVAQKTGKLDPKTTIPTDITQTVIPTDNGWPRSVFSITTTTEDQQSKRLLVFTQGDARENYKLWGVARLFQGVEMPKFTVPNIGSQMGHPTDENLVMTPEQAVQRYADVLQNGTKSQYAGDFADDYFQQDLQNLSQTVQQGMERNKGSQEQTFTPVDGQMQIMRSSEGGDLVVAQINSVWTRTAGEGRESLPASDSERALFGDGKATSTMKVTYVNVIAMYIPPAKSGAQITTVGAERQPVKVEAV</sequence>
<dbReference type="Proteomes" id="UP000030636">
    <property type="component" value="Chromosome"/>
</dbReference>